<gene>
    <name evidence="10" type="primary">miaA</name>
    <name evidence="14" type="ORF">DS832_01955</name>
</gene>
<dbReference type="Gene3D" id="3.40.50.300">
    <property type="entry name" value="P-loop containing nucleotide triphosphate hydrolases"/>
    <property type="match status" value="1"/>
</dbReference>
<name>A0A3R6VHI9_9LACO</name>
<comment type="similarity">
    <text evidence="3 10 13">Belongs to the IPP transferase family.</text>
</comment>
<evidence type="ECO:0000256" key="9">
    <source>
        <dbReference type="ARBA" id="ARBA00049563"/>
    </source>
</evidence>
<keyword evidence="8 10" id="KW-0460">Magnesium</keyword>
<dbReference type="InterPro" id="IPR027417">
    <property type="entry name" value="P-loop_NTPase"/>
</dbReference>
<evidence type="ECO:0000256" key="1">
    <source>
        <dbReference type="ARBA" id="ARBA00001946"/>
    </source>
</evidence>
<evidence type="ECO:0000256" key="5">
    <source>
        <dbReference type="ARBA" id="ARBA00022694"/>
    </source>
</evidence>
<reference evidence="14 15" key="1">
    <citation type="submission" date="2018-07" db="EMBL/GenBank/DDBJ databases">
        <title>Genome sequences of six Lactobacillus spp. isolated from bumble bee guts.</title>
        <authorList>
            <person name="Motta E.V.S."/>
            <person name="Moran N.A."/>
        </authorList>
    </citation>
    <scope>NUCLEOTIDE SEQUENCE [LARGE SCALE GENOMIC DNA]</scope>
    <source>
        <strain evidence="14 15">LV-8.1</strain>
    </source>
</reference>
<comment type="subunit">
    <text evidence="10">Monomer.</text>
</comment>
<evidence type="ECO:0000256" key="10">
    <source>
        <dbReference type="HAMAP-Rule" id="MF_00185"/>
    </source>
</evidence>
<dbReference type="InterPro" id="IPR018022">
    <property type="entry name" value="IPT"/>
</dbReference>
<dbReference type="SUPFAM" id="SSF52540">
    <property type="entry name" value="P-loop containing nucleoside triphosphate hydrolases"/>
    <property type="match status" value="2"/>
</dbReference>
<dbReference type="GO" id="GO:0006400">
    <property type="term" value="P:tRNA modification"/>
    <property type="evidence" value="ECO:0007669"/>
    <property type="project" value="TreeGrafter"/>
</dbReference>
<dbReference type="Pfam" id="PF01715">
    <property type="entry name" value="IPPT"/>
    <property type="match status" value="1"/>
</dbReference>
<dbReference type="GO" id="GO:0052381">
    <property type="term" value="F:tRNA dimethylallyltransferase activity"/>
    <property type="evidence" value="ECO:0007669"/>
    <property type="project" value="UniProtKB-UniRule"/>
</dbReference>
<evidence type="ECO:0000256" key="13">
    <source>
        <dbReference type="RuleBase" id="RU003785"/>
    </source>
</evidence>
<keyword evidence="6 10" id="KW-0547">Nucleotide-binding</keyword>
<feature type="region of interest" description="Interaction with substrate tRNA" evidence="10">
    <location>
        <begin position="36"/>
        <end position="39"/>
    </location>
</feature>
<keyword evidence="5 10" id="KW-0819">tRNA processing</keyword>
<feature type="binding site" evidence="10">
    <location>
        <begin position="11"/>
        <end position="18"/>
    </location>
    <ligand>
        <name>ATP</name>
        <dbReference type="ChEBI" id="CHEBI:30616"/>
    </ligand>
</feature>
<dbReference type="RefSeq" id="WP_118910123.1">
    <property type="nucleotide sequence ID" value="NZ_QOCS01000005.1"/>
</dbReference>
<evidence type="ECO:0000256" key="4">
    <source>
        <dbReference type="ARBA" id="ARBA00022679"/>
    </source>
</evidence>
<evidence type="ECO:0000256" key="8">
    <source>
        <dbReference type="ARBA" id="ARBA00022842"/>
    </source>
</evidence>
<keyword evidence="7 10" id="KW-0067">ATP-binding</keyword>
<dbReference type="NCBIfam" id="TIGR00174">
    <property type="entry name" value="miaA"/>
    <property type="match status" value="1"/>
</dbReference>
<comment type="function">
    <text evidence="2 10 12">Catalyzes the transfer of a dimethylallyl group onto the adenine at position 37 in tRNAs that read codons beginning with uridine, leading to the formation of N6-(dimethylallyl)adenosine (i(6)A).</text>
</comment>
<dbReference type="PANTHER" id="PTHR11088:SF60">
    <property type="entry name" value="TRNA DIMETHYLALLYLTRANSFERASE"/>
    <property type="match status" value="1"/>
</dbReference>
<dbReference type="AlphaFoldDB" id="A0A3R6VHI9"/>
<dbReference type="GO" id="GO:0005524">
    <property type="term" value="F:ATP binding"/>
    <property type="evidence" value="ECO:0007669"/>
    <property type="project" value="UniProtKB-UniRule"/>
</dbReference>
<organism evidence="14 15">
    <name type="scientific">Bombilactobacillus bombi</name>
    <dbReference type="NCBI Taxonomy" id="1303590"/>
    <lineage>
        <taxon>Bacteria</taxon>
        <taxon>Bacillati</taxon>
        <taxon>Bacillota</taxon>
        <taxon>Bacilli</taxon>
        <taxon>Lactobacillales</taxon>
        <taxon>Lactobacillaceae</taxon>
        <taxon>Bombilactobacillus</taxon>
    </lineage>
</organism>
<evidence type="ECO:0000256" key="11">
    <source>
        <dbReference type="RuleBase" id="RU003783"/>
    </source>
</evidence>
<comment type="catalytic activity">
    <reaction evidence="9 10 11">
        <text>adenosine(37) in tRNA + dimethylallyl diphosphate = N(6)-dimethylallyladenosine(37) in tRNA + diphosphate</text>
        <dbReference type="Rhea" id="RHEA:26482"/>
        <dbReference type="Rhea" id="RHEA-COMP:10162"/>
        <dbReference type="Rhea" id="RHEA-COMP:10375"/>
        <dbReference type="ChEBI" id="CHEBI:33019"/>
        <dbReference type="ChEBI" id="CHEBI:57623"/>
        <dbReference type="ChEBI" id="CHEBI:74411"/>
        <dbReference type="ChEBI" id="CHEBI:74415"/>
        <dbReference type="EC" id="2.5.1.75"/>
    </reaction>
</comment>
<evidence type="ECO:0000313" key="15">
    <source>
        <dbReference type="Proteomes" id="UP000284822"/>
    </source>
</evidence>
<evidence type="ECO:0000256" key="2">
    <source>
        <dbReference type="ARBA" id="ARBA00003213"/>
    </source>
</evidence>
<feature type="site" description="Interaction with substrate tRNA" evidence="10">
    <location>
        <position position="102"/>
    </location>
</feature>
<evidence type="ECO:0000313" key="14">
    <source>
        <dbReference type="EMBL" id="RHW48349.1"/>
    </source>
</evidence>
<dbReference type="EMBL" id="QOCS01000005">
    <property type="protein sequence ID" value="RHW48349.1"/>
    <property type="molecule type" value="Genomic_DNA"/>
</dbReference>
<comment type="caution">
    <text evidence="14">The sequence shown here is derived from an EMBL/GenBank/DDBJ whole genome shotgun (WGS) entry which is preliminary data.</text>
</comment>
<comment type="caution">
    <text evidence="10">Lacks conserved residue(s) required for the propagation of feature annotation.</text>
</comment>
<proteinExistence type="inferred from homology"/>
<feature type="site" description="Interaction with substrate tRNA" evidence="10">
    <location>
        <position position="128"/>
    </location>
</feature>
<comment type="cofactor">
    <cofactor evidence="1 10">
        <name>Mg(2+)</name>
        <dbReference type="ChEBI" id="CHEBI:18420"/>
    </cofactor>
</comment>
<sequence>MKKKKVIIIVGPTAIGKTALSIEIAHKFAGEVISGDSMQIYRHLDIGTAKIMPSEMQGVRHHLIDICDINQRYTVYDFQQEANRLITAITHQQKLPLIVGGTGFYIKALVDNLNLGGDKERQDTTNIRQDYLQKLTQIGAKGLWQLLQQRDAVAAAQIAPQNTRRVIRALEVLDLTGQQFSQQQQQHANFDYLIIGLATERTLLYQRINQRVDEMLNRGLINEAHWLYEQRNQAPQASQGIGYKELFPYFAGEMSQIDAVELIKRNSRRFAKRQLTYFRHQLTIHWFDLIQYPQQLQQITALVEKFKE</sequence>
<dbReference type="EC" id="2.5.1.75" evidence="10"/>
<dbReference type="InterPro" id="IPR039657">
    <property type="entry name" value="Dimethylallyltransferase"/>
</dbReference>
<dbReference type="PANTHER" id="PTHR11088">
    <property type="entry name" value="TRNA DIMETHYLALLYLTRANSFERASE"/>
    <property type="match status" value="1"/>
</dbReference>
<evidence type="ECO:0000256" key="6">
    <source>
        <dbReference type="ARBA" id="ARBA00022741"/>
    </source>
</evidence>
<dbReference type="HAMAP" id="MF_00185">
    <property type="entry name" value="IPP_trans"/>
    <property type="match status" value="1"/>
</dbReference>
<accession>A0A3R6VHI9</accession>
<keyword evidence="4 10" id="KW-0808">Transferase</keyword>
<dbReference type="Proteomes" id="UP000284822">
    <property type="component" value="Unassembled WGS sequence"/>
</dbReference>
<dbReference type="Gene3D" id="1.10.20.140">
    <property type="match status" value="1"/>
</dbReference>
<evidence type="ECO:0000256" key="7">
    <source>
        <dbReference type="ARBA" id="ARBA00022840"/>
    </source>
</evidence>
<protein>
    <recommendedName>
        <fullName evidence="10">tRNA dimethylallyltransferase</fullName>
        <ecNumber evidence="10">2.5.1.75</ecNumber>
    </recommendedName>
    <alternativeName>
        <fullName evidence="10">Dimethylallyl diphosphate:tRNA dimethylallyltransferase</fullName>
        <shortName evidence="10">DMAPP:tRNA dimethylallyltransferase</shortName>
        <shortName evidence="10">DMATase</shortName>
    </alternativeName>
    <alternativeName>
        <fullName evidence="10">Isopentenyl-diphosphate:tRNA isopentenyltransferase</fullName>
        <shortName evidence="10">IPP transferase</shortName>
        <shortName evidence="10">IPPT</shortName>
        <shortName evidence="10">IPTase</shortName>
    </alternativeName>
</protein>
<evidence type="ECO:0000256" key="3">
    <source>
        <dbReference type="ARBA" id="ARBA00005842"/>
    </source>
</evidence>
<evidence type="ECO:0000256" key="12">
    <source>
        <dbReference type="RuleBase" id="RU003784"/>
    </source>
</evidence>
<feature type="binding site" evidence="10">
    <location>
        <begin position="13"/>
        <end position="18"/>
    </location>
    <ligand>
        <name>substrate</name>
    </ligand>
</feature>